<evidence type="ECO:0008006" key="3">
    <source>
        <dbReference type="Google" id="ProtNLM"/>
    </source>
</evidence>
<dbReference type="EMBL" id="NIGF01000002">
    <property type="protein sequence ID" value="PQV65218.1"/>
    <property type="molecule type" value="Genomic_DNA"/>
</dbReference>
<keyword evidence="2" id="KW-1185">Reference proteome</keyword>
<proteinExistence type="predicted"/>
<dbReference type="Proteomes" id="UP000237684">
    <property type="component" value="Unassembled WGS sequence"/>
</dbReference>
<name>A0A2S8SWP2_9BACT</name>
<accession>A0A2S8SWP2</accession>
<reference evidence="1 2" key="1">
    <citation type="journal article" date="2018" name="Syst. Appl. Microbiol.">
        <title>Abditibacterium utsteinense sp. nov., the first cultivated member of candidate phylum FBP, isolated from ice-free Antarctic soil samples.</title>
        <authorList>
            <person name="Tahon G."/>
            <person name="Tytgat B."/>
            <person name="Lebbe L."/>
            <person name="Carlier A."/>
            <person name="Willems A."/>
        </authorList>
    </citation>
    <scope>NUCLEOTIDE SEQUENCE [LARGE SCALE GENOMIC DNA]</scope>
    <source>
        <strain evidence="1 2">LMG 29911</strain>
    </source>
</reference>
<dbReference type="AlphaFoldDB" id="A0A2S8SWP2"/>
<sequence>MKRIGCLAFLVVLIFGALGAYRAFFPPRVGGAAWSQLPPQTQKQRRAEAQKLVEKVEEIARDAHKNKNKTFEITASEDQLNTLLQDRLRTEKFPISDLRAGLTPGVLILQGQLKYQGFEVPASLSGSLAAQNGALIYRIDSLSISGLPAPGKVKEKAQKAIEDGLQKAFGSEKNAKIESVTIGQGQLQIAGKTG</sequence>
<evidence type="ECO:0000313" key="1">
    <source>
        <dbReference type="EMBL" id="PQV65218.1"/>
    </source>
</evidence>
<dbReference type="InParanoid" id="A0A2S8SWP2"/>
<protein>
    <recommendedName>
        <fullName evidence="3">DUF2993 domain-containing protein</fullName>
    </recommendedName>
</protein>
<dbReference type="RefSeq" id="WP_105482556.1">
    <property type="nucleotide sequence ID" value="NZ_NIGF01000002.1"/>
</dbReference>
<organism evidence="1 2">
    <name type="scientific">Abditibacterium utsteinense</name>
    <dbReference type="NCBI Taxonomy" id="1960156"/>
    <lineage>
        <taxon>Bacteria</taxon>
        <taxon>Pseudomonadati</taxon>
        <taxon>Abditibacteriota</taxon>
        <taxon>Abditibacteriia</taxon>
        <taxon>Abditibacteriales</taxon>
        <taxon>Abditibacteriaceae</taxon>
        <taxon>Abditibacterium</taxon>
    </lineage>
</organism>
<gene>
    <name evidence="1" type="ORF">B1R32_102227</name>
</gene>
<comment type="caution">
    <text evidence="1">The sequence shown here is derived from an EMBL/GenBank/DDBJ whole genome shotgun (WGS) entry which is preliminary data.</text>
</comment>
<evidence type="ECO:0000313" key="2">
    <source>
        <dbReference type="Proteomes" id="UP000237684"/>
    </source>
</evidence>